<dbReference type="RefSeq" id="WP_147845077.1">
    <property type="nucleotide sequence ID" value="NZ_VDUZ01000001.1"/>
</dbReference>
<keyword evidence="2" id="KW-1185">Reference proteome</keyword>
<evidence type="ECO:0000313" key="1">
    <source>
        <dbReference type="EMBL" id="TXL82372.1"/>
    </source>
</evidence>
<comment type="caution">
    <text evidence="1">The sequence shown here is derived from an EMBL/GenBank/DDBJ whole genome shotgun (WGS) entry which is preliminary data.</text>
</comment>
<sequence length="106" mass="11587">MTRGTRRAGGARRPVATEPPILQALRNALVREVQRQYDAGAQPGHFADLDGFMVPADEDSHDVFAVFDTELRITPIIVAVLKELRKLEDGEIPDVIDGVLKAAPVD</sequence>
<proteinExistence type="predicted"/>
<accession>A0A5C8PVJ3</accession>
<reference evidence="1 2" key="1">
    <citation type="submission" date="2019-06" db="EMBL/GenBank/DDBJ databases">
        <title>New taxonomy in bacterial strain CC-CFT640, isolated from vineyard.</title>
        <authorList>
            <person name="Lin S.-Y."/>
            <person name="Tsai C.-F."/>
            <person name="Young C.-C."/>
        </authorList>
    </citation>
    <scope>NUCLEOTIDE SEQUENCE [LARGE SCALE GENOMIC DNA]</scope>
    <source>
        <strain evidence="1 2">CC-CFT640</strain>
    </source>
</reference>
<evidence type="ECO:0000313" key="2">
    <source>
        <dbReference type="Proteomes" id="UP000321638"/>
    </source>
</evidence>
<dbReference type="EMBL" id="VDUZ01000001">
    <property type="protein sequence ID" value="TXL82372.1"/>
    <property type="molecule type" value="Genomic_DNA"/>
</dbReference>
<protein>
    <submittedName>
        <fullName evidence="1">Uncharacterized protein</fullName>
    </submittedName>
</protein>
<dbReference type="Proteomes" id="UP000321638">
    <property type="component" value="Unassembled WGS sequence"/>
</dbReference>
<dbReference type="AlphaFoldDB" id="A0A5C8PVJ3"/>
<gene>
    <name evidence="1" type="ORF">FHP25_01355</name>
</gene>
<organism evidence="1 2">
    <name type="scientific">Vineibacter terrae</name>
    <dbReference type="NCBI Taxonomy" id="2586908"/>
    <lineage>
        <taxon>Bacteria</taxon>
        <taxon>Pseudomonadati</taxon>
        <taxon>Pseudomonadota</taxon>
        <taxon>Alphaproteobacteria</taxon>
        <taxon>Hyphomicrobiales</taxon>
        <taxon>Vineibacter</taxon>
    </lineage>
</organism>
<name>A0A5C8PVJ3_9HYPH</name>